<dbReference type="Gene3D" id="3.40.50.720">
    <property type="entry name" value="NAD(P)-binding Rossmann-like Domain"/>
    <property type="match status" value="1"/>
</dbReference>
<dbReference type="PANTHER" id="PTHR43477:SF1">
    <property type="entry name" value="DIHYDROANTICAPSIN 7-DEHYDROGENASE"/>
    <property type="match status" value="1"/>
</dbReference>
<keyword evidence="4" id="KW-1185">Reference proteome</keyword>
<reference evidence="3" key="1">
    <citation type="submission" date="2016-01" db="EMBL/GenBank/DDBJ databases">
        <authorList>
            <person name="Peeters C."/>
        </authorList>
    </citation>
    <scope>NUCLEOTIDE SEQUENCE [LARGE SCALE GENOMIC DNA]</scope>
    <source>
        <strain evidence="3">LMG 29326</strain>
    </source>
</reference>
<gene>
    <name evidence="3" type="ORF">AWB83_04205</name>
</gene>
<dbReference type="EMBL" id="FCOB02000020">
    <property type="protein sequence ID" value="SAK80006.1"/>
    <property type="molecule type" value="Genomic_DNA"/>
</dbReference>
<dbReference type="SUPFAM" id="SSF51735">
    <property type="entry name" value="NAD(P)-binding Rossmann-fold domains"/>
    <property type="match status" value="1"/>
</dbReference>
<evidence type="ECO:0000256" key="2">
    <source>
        <dbReference type="ARBA" id="ARBA00023002"/>
    </source>
</evidence>
<dbReference type="OrthoDB" id="7064009at2"/>
<proteinExistence type="inferred from homology"/>
<dbReference type="CDD" id="cd05233">
    <property type="entry name" value="SDR_c"/>
    <property type="match status" value="1"/>
</dbReference>
<dbReference type="InterPro" id="IPR051122">
    <property type="entry name" value="SDR_DHRS6-like"/>
</dbReference>
<evidence type="ECO:0000256" key="1">
    <source>
        <dbReference type="ARBA" id="ARBA00006484"/>
    </source>
</evidence>
<sequence length="264" mass="27731">MLTDLTGAAAVVLGGTKGIGRASVVKLAQSGASVVIQGRDEGAARTLVDECSGYSGERVFVNSDLLSYEGIERAVAHAVERFGKVDIVVASGGPREPKPKLFVDMAPDEGIACLTSRLMPRLNAVHAATRFMREQGYGKIVLVTTDAARIPTPSESMIGAAGASIMFLTRALGAELAHLGIRINAVATTLTTGTPAHDRFLAAKEAGSQEVIVKAFTKAEQRVKFKLNSAEDLAEYILYLSSKESDQVSGSTLSINGGLSFPGY</sequence>
<accession>A0A158CDN5</accession>
<dbReference type="RefSeq" id="WP_087047585.1">
    <property type="nucleotide sequence ID" value="NZ_FCOB02000020.1"/>
</dbReference>
<organism evidence="3 4">
    <name type="scientific">Caballeronia ptereochthonis</name>
    <dbReference type="NCBI Taxonomy" id="1777144"/>
    <lineage>
        <taxon>Bacteria</taxon>
        <taxon>Pseudomonadati</taxon>
        <taxon>Pseudomonadota</taxon>
        <taxon>Betaproteobacteria</taxon>
        <taxon>Burkholderiales</taxon>
        <taxon>Burkholderiaceae</taxon>
        <taxon>Caballeronia</taxon>
    </lineage>
</organism>
<dbReference type="Proteomes" id="UP000054978">
    <property type="component" value="Unassembled WGS sequence"/>
</dbReference>
<comment type="caution">
    <text evidence="3">The sequence shown here is derived from an EMBL/GenBank/DDBJ whole genome shotgun (WGS) entry which is preliminary data.</text>
</comment>
<dbReference type="Pfam" id="PF13561">
    <property type="entry name" value="adh_short_C2"/>
    <property type="match status" value="1"/>
</dbReference>
<keyword evidence="2" id="KW-0560">Oxidoreductase</keyword>
<dbReference type="InterPro" id="IPR036291">
    <property type="entry name" value="NAD(P)-bd_dom_sf"/>
</dbReference>
<dbReference type="GO" id="GO:0016491">
    <property type="term" value="F:oxidoreductase activity"/>
    <property type="evidence" value="ECO:0007669"/>
    <property type="project" value="UniProtKB-KW"/>
</dbReference>
<name>A0A158CDN5_9BURK</name>
<dbReference type="STRING" id="1777144.AWB83_04205"/>
<evidence type="ECO:0000313" key="3">
    <source>
        <dbReference type="EMBL" id="SAK80006.1"/>
    </source>
</evidence>
<dbReference type="InterPro" id="IPR002347">
    <property type="entry name" value="SDR_fam"/>
</dbReference>
<dbReference type="PANTHER" id="PTHR43477">
    <property type="entry name" value="DIHYDROANTICAPSIN 7-DEHYDROGENASE"/>
    <property type="match status" value="1"/>
</dbReference>
<dbReference type="PRINTS" id="PR00081">
    <property type="entry name" value="GDHRDH"/>
</dbReference>
<evidence type="ECO:0000313" key="4">
    <source>
        <dbReference type="Proteomes" id="UP000054978"/>
    </source>
</evidence>
<dbReference type="AlphaFoldDB" id="A0A158CDN5"/>
<protein>
    <submittedName>
        <fullName evidence="3">Short-chain dehydrogenase/reductase SDR</fullName>
    </submittedName>
</protein>
<comment type="similarity">
    <text evidence="1">Belongs to the short-chain dehydrogenases/reductases (SDR) family.</text>
</comment>